<evidence type="ECO:0000256" key="2">
    <source>
        <dbReference type="PIRSR" id="PIRSR617939-2"/>
    </source>
</evidence>
<gene>
    <name evidence="3" type="ORF">SAMN02745119_02879</name>
</gene>
<proteinExistence type="predicted"/>
<dbReference type="PANTHER" id="PTHR12935">
    <property type="entry name" value="GAMMA-GLUTAMYLCYCLOTRANSFERASE"/>
    <property type="match status" value="1"/>
</dbReference>
<keyword evidence="1" id="KW-0456">Lyase</keyword>
<reference evidence="4" key="1">
    <citation type="submission" date="2017-02" db="EMBL/GenBank/DDBJ databases">
        <authorList>
            <person name="Varghese N."/>
            <person name="Submissions S."/>
        </authorList>
    </citation>
    <scope>NUCLEOTIDE SEQUENCE [LARGE SCALE GENOMIC DNA]</scope>
    <source>
        <strain evidence="4">ATCC BAA-34</strain>
    </source>
</reference>
<dbReference type="EMBL" id="FUWR01000020">
    <property type="protein sequence ID" value="SKA15119.1"/>
    <property type="molecule type" value="Genomic_DNA"/>
</dbReference>
<dbReference type="SUPFAM" id="SSF110857">
    <property type="entry name" value="Gamma-glutamyl cyclotransferase-like"/>
    <property type="match status" value="1"/>
</dbReference>
<accession>A0A1T4RGT3</accession>
<sequence length="193" mass="21541">MSDRNKKTHHLIFFYGSNMNPGLISSRCSKPEPLTVAHLADHSLAFFGYSKRWDGGAATLISSPGEDLWGVVYKLSFWDTERLDSWQDVRLDGTGDYFLLPTEVVGVDGKIYPVLLYRKYYHGGPQQMPSEEYLETILSGAGSHGLPLAYIEKLREIKTKKAAFPVPRIFDHECTSSFGANSCDCGGLKTPEN</sequence>
<dbReference type="Gene3D" id="3.10.490.10">
    <property type="entry name" value="Gamma-glutamyl cyclotransferase-like"/>
    <property type="match status" value="1"/>
</dbReference>
<evidence type="ECO:0000313" key="4">
    <source>
        <dbReference type="Proteomes" id="UP000190102"/>
    </source>
</evidence>
<keyword evidence="4" id="KW-1185">Reference proteome</keyword>
<dbReference type="CDD" id="cd06661">
    <property type="entry name" value="GGCT_like"/>
    <property type="match status" value="1"/>
</dbReference>
<evidence type="ECO:0000256" key="1">
    <source>
        <dbReference type="ARBA" id="ARBA00023239"/>
    </source>
</evidence>
<dbReference type="InterPro" id="IPR013024">
    <property type="entry name" value="GGCT-like"/>
</dbReference>
<evidence type="ECO:0000313" key="3">
    <source>
        <dbReference type="EMBL" id="SKA15119.1"/>
    </source>
</evidence>
<protein>
    <submittedName>
        <fullName evidence="3">AIG2-like family protein</fullName>
    </submittedName>
</protein>
<dbReference type="Proteomes" id="UP000190102">
    <property type="component" value="Unassembled WGS sequence"/>
</dbReference>
<organism evidence="3 4">
    <name type="scientific">Trichlorobacter thiogenes</name>
    <dbReference type="NCBI Taxonomy" id="115783"/>
    <lineage>
        <taxon>Bacteria</taxon>
        <taxon>Pseudomonadati</taxon>
        <taxon>Thermodesulfobacteriota</taxon>
        <taxon>Desulfuromonadia</taxon>
        <taxon>Geobacterales</taxon>
        <taxon>Geobacteraceae</taxon>
        <taxon>Trichlorobacter</taxon>
    </lineage>
</organism>
<name>A0A1T4RGT3_9BACT</name>
<dbReference type="GO" id="GO:0003839">
    <property type="term" value="F:gamma-glutamylcyclotransferase activity"/>
    <property type="evidence" value="ECO:0007669"/>
    <property type="project" value="InterPro"/>
</dbReference>
<dbReference type="Pfam" id="PF13772">
    <property type="entry name" value="AIG2_2"/>
    <property type="match status" value="1"/>
</dbReference>
<dbReference type="RefSeq" id="WP_078791100.1">
    <property type="nucleotide sequence ID" value="NZ_FUWR01000020.1"/>
</dbReference>
<dbReference type="AlphaFoldDB" id="A0A1T4RGT3"/>
<dbReference type="PANTHER" id="PTHR12935:SF0">
    <property type="entry name" value="GAMMA-GLUTAMYLCYCLOTRANSFERASE"/>
    <property type="match status" value="1"/>
</dbReference>
<dbReference type="OrthoDB" id="141582at2"/>
<dbReference type="InterPro" id="IPR017939">
    <property type="entry name" value="G-Glutamylcylcotransferase"/>
</dbReference>
<dbReference type="InterPro" id="IPR036568">
    <property type="entry name" value="GGCT-like_sf"/>
</dbReference>
<dbReference type="STRING" id="115783.SAMN02745119_02879"/>
<feature type="binding site" evidence="2">
    <location>
        <position position="133"/>
    </location>
    <ligand>
        <name>substrate</name>
    </ligand>
</feature>